<dbReference type="STRING" id="538381.GCA_001696535_01521"/>
<gene>
    <name evidence="11" type="ORF">SAMN05421512_101394</name>
</gene>
<evidence type="ECO:0000256" key="9">
    <source>
        <dbReference type="ARBA" id="ARBA00049893"/>
    </source>
</evidence>
<dbReference type="CDD" id="cd16833">
    <property type="entry name" value="YfiH"/>
    <property type="match status" value="1"/>
</dbReference>
<dbReference type="GO" id="GO:0005507">
    <property type="term" value="F:copper ion binding"/>
    <property type="evidence" value="ECO:0007669"/>
    <property type="project" value="TreeGrafter"/>
</dbReference>
<dbReference type="Proteomes" id="UP000219331">
    <property type="component" value="Unassembled WGS sequence"/>
</dbReference>
<evidence type="ECO:0000256" key="8">
    <source>
        <dbReference type="ARBA" id="ARBA00048968"/>
    </source>
</evidence>
<protein>
    <recommendedName>
        <fullName evidence="10">Purine nucleoside phosphorylase</fullName>
    </recommendedName>
</protein>
<dbReference type="GO" id="GO:0017061">
    <property type="term" value="F:S-methyl-5-thioadenosine phosphorylase activity"/>
    <property type="evidence" value="ECO:0007669"/>
    <property type="project" value="UniProtKB-EC"/>
</dbReference>
<evidence type="ECO:0000256" key="5">
    <source>
        <dbReference type="ARBA" id="ARBA00022801"/>
    </source>
</evidence>
<sequence>MITSPDLAGLPGVSHGFFTRQGGVSGGIYTSLNIGLGSQDERAAVLENRTRVASLMGVAPGALLSPYQHHSPDAIVVDAPWEAGAQPRGDALVTDRPGIALGISTADCGPVLFADPQARVIGAAHAGWRGAFTGVLEATLAAMQQLGARNERVVAVLGPTISKESYEVGEEFVARFLETDTANQRFFSPSENAGHAMFDLPAYILARLQAAGVAIAANLDRCTYAEEDLFFSYRRATHRGEPDYGRLVSAIALSGS</sequence>
<dbReference type="AlphaFoldDB" id="A0A285R8S0"/>
<comment type="similarity">
    <text evidence="2 10">Belongs to the purine nucleoside phosphorylase YfiH/LACC1 family.</text>
</comment>
<evidence type="ECO:0000256" key="1">
    <source>
        <dbReference type="ARBA" id="ARBA00000553"/>
    </source>
</evidence>
<keyword evidence="12" id="KW-1185">Reference proteome</keyword>
<evidence type="ECO:0000256" key="3">
    <source>
        <dbReference type="ARBA" id="ARBA00022679"/>
    </source>
</evidence>
<keyword evidence="4" id="KW-0479">Metal-binding</keyword>
<comment type="catalytic activity">
    <reaction evidence="9">
        <text>S-methyl-5'-thioadenosine + phosphate = 5-(methylsulfanyl)-alpha-D-ribose 1-phosphate + adenine</text>
        <dbReference type="Rhea" id="RHEA:11852"/>
        <dbReference type="ChEBI" id="CHEBI:16708"/>
        <dbReference type="ChEBI" id="CHEBI:17509"/>
        <dbReference type="ChEBI" id="CHEBI:43474"/>
        <dbReference type="ChEBI" id="CHEBI:58533"/>
        <dbReference type="EC" id="2.4.2.28"/>
    </reaction>
    <physiologicalReaction direction="left-to-right" evidence="9">
        <dbReference type="Rhea" id="RHEA:11853"/>
    </physiologicalReaction>
</comment>
<comment type="catalytic activity">
    <reaction evidence="8">
        <text>adenosine + phosphate = alpha-D-ribose 1-phosphate + adenine</text>
        <dbReference type="Rhea" id="RHEA:27642"/>
        <dbReference type="ChEBI" id="CHEBI:16335"/>
        <dbReference type="ChEBI" id="CHEBI:16708"/>
        <dbReference type="ChEBI" id="CHEBI:43474"/>
        <dbReference type="ChEBI" id="CHEBI:57720"/>
        <dbReference type="EC" id="2.4.2.1"/>
    </reaction>
    <physiologicalReaction direction="left-to-right" evidence="8">
        <dbReference type="Rhea" id="RHEA:27643"/>
    </physiologicalReaction>
</comment>
<comment type="catalytic activity">
    <reaction evidence="7">
        <text>adenosine + H2O + H(+) = inosine + NH4(+)</text>
        <dbReference type="Rhea" id="RHEA:24408"/>
        <dbReference type="ChEBI" id="CHEBI:15377"/>
        <dbReference type="ChEBI" id="CHEBI:15378"/>
        <dbReference type="ChEBI" id="CHEBI:16335"/>
        <dbReference type="ChEBI" id="CHEBI:17596"/>
        <dbReference type="ChEBI" id="CHEBI:28938"/>
        <dbReference type="EC" id="3.5.4.4"/>
    </reaction>
    <physiologicalReaction direction="left-to-right" evidence="7">
        <dbReference type="Rhea" id="RHEA:24409"/>
    </physiologicalReaction>
</comment>
<evidence type="ECO:0000256" key="4">
    <source>
        <dbReference type="ARBA" id="ARBA00022723"/>
    </source>
</evidence>
<evidence type="ECO:0000256" key="2">
    <source>
        <dbReference type="ARBA" id="ARBA00007353"/>
    </source>
</evidence>
<organism evidence="11 12">
    <name type="scientific">Stappia indica</name>
    <dbReference type="NCBI Taxonomy" id="538381"/>
    <lineage>
        <taxon>Bacteria</taxon>
        <taxon>Pseudomonadati</taxon>
        <taxon>Pseudomonadota</taxon>
        <taxon>Alphaproteobacteria</taxon>
        <taxon>Hyphomicrobiales</taxon>
        <taxon>Stappiaceae</taxon>
        <taxon>Stappia</taxon>
    </lineage>
</organism>
<dbReference type="OrthoDB" id="4279at2"/>
<dbReference type="InterPro" id="IPR011324">
    <property type="entry name" value="Cytotoxic_necrot_fac-like_cat"/>
</dbReference>
<accession>A0A285R8S0</accession>
<dbReference type="EMBL" id="OBML01000001">
    <property type="protein sequence ID" value="SOB90148.1"/>
    <property type="molecule type" value="Genomic_DNA"/>
</dbReference>
<dbReference type="SUPFAM" id="SSF64438">
    <property type="entry name" value="CNF1/YfiH-like putative cysteine hydrolases"/>
    <property type="match status" value="1"/>
</dbReference>
<dbReference type="RefSeq" id="WP_097173735.1">
    <property type="nucleotide sequence ID" value="NZ_OBML01000001.1"/>
</dbReference>
<keyword evidence="5" id="KW-0378">Hydrolase</keyword>
<dbReference type="Pfam" id="PF02578">
    <property type="entry name" value="Cu-oxidase_4"/>
    <property type="match status" value="1"/>
</dbReference>
<dbReference type="NCBIfam" id="TIGR00726">
    <property type="entry name" value="peptidoglycan editing factor PgeF"/>
    <property type="match status" value="1"/>
</dbReference>
<evidence type="ECO:0000256" key="6">
    <source>
        <dbReference type="ARBA" id="ARBA00022833"/>
    </source>
</evidence>
<dbReference type="PANTHER" id="PTHR30616">
    <property type="entry name" value="UNCHARACTERIZED PROTEIN YFIH"/>
    <property type="match status" value="1"/>
</dbReference>
<reference evidence="11 12" key="1">
    <citation type="submission" date="2017-08" db="EMBL/GenBank/DDBJ databases">
        <authorList>
            <person name="de Groot N.N."/>
        </authorList>
    </citation>
    <scope>NUCLEOTIDE SEQUENCE [LARGE SCALE GENOMIC DNA]</scope>
    <source>
        <strain evidence="11 12">USBA 352</strain>
    </source>
</reference>
<dbReference type="PANTHER" id="PTHR30616:SF2">
    <property type="entry name" value="PURINE NUCLEOSIDE PHOSPHORYLASE LACC1"/>
    <property type="match status" value="1"/>
</dbReference>
<dbReference type="InterPro" id="IPR003730">
    <property type="entry name" value="Cu_polyphenol_OxRdtase"/>
</dbReference>
<keyword evidence="6" id="KW-0862">Zinc</keyword>
<evidence type="ECO:0000256" key="7">
    <source>
        <dbReference type="ARBA" id="ARBA00047989"/>
    </source>
</evidence>
<evidence type="ECO:0000313" key="12">
    <source>
        <dbReference type="Proteomes" id="UP000219331"/>
    </source>
</evidence>
<proteinExistence type="inferred from homology"/>
<dbReference type="GO" id="GO:0016787">
    <property type="term" value="F:hydrolase activity"/>
    <property type="evidence" value="ECO:0007669"/>
    <property type="project" value="UniProtKB-KW"/>
</dbReference>
<comment type="catalytic activity">
    <reaction evidence="1">
        <text>inosine + phosphate = alpha-D-ribose 1-phosphate + hypoxanthine</text>
        <dbReference type="Rhea" id="RHEA:27646"/>
        <dbReference type="ChEBI" id="CHEBI:17368"/>
        <dbReference type="ChEBI" id="CHEBI:17596"/>
        <dbReference type="ChEBI" id="CHEBI:43474"/>
        <dbReference type="ChEBI" id="CHEBI:57720"/>
        <dbReference type="EC" id="2.4.2.1"/>
    </reaction>
    <physiologicalReaction direction="left-to-right" evidence="1">
        <dbReference type="Rhea" id="RHEA:27647"/>
    </physiologicalReaction>
</comment>
<keyword evidence="3" id="KW-0808">Transferase</keyword>
<dbReference type="Gene3D" id="3.60.140.10">
    <property type="entry name" value="CNF1/YfiH-like putative cysteine hydrolases"/>
    <property type="match status" value="1"/>
</dbReference>
<evidence type="ECO:0000313" key="11">
    <source>
        <dbReference type="EMBL" id="SOB90148.1"/>
    </source>
</evidence>
<evidence type="ECO:0000256" key="10">
    <source>
        <dbReference type="RuleBase" id="RU361274"/>
    </source>
</evidence>
<dbReference type="InterPro" id="IPR038371">
    <property type="entry name" value="Cu_polyphenol_OxRdtase_sf"/>
</dbReference>
<name>A0A285R8S0_9HYPH</name>